<dbReference type="AlphaFoldDB" id="A0A7S1B4U9"/>
<proteinExistence type="predicted"/>
<organism evidence="1">
    <name type="scientific">Corethron hystrix</name>
    <dbReference type="NCBI Taxonomy" id="216773"/>
    <lineage>
        <taxon>Eukaryota</taxon>
        <taxon>Sar</taxon>
        <taxon>Stramenopiles</taxon>
        <taxon>Ochrophyta</taxon>
        <taxon>Bacillariophyta</taxon>
        <taxon>Coscinodiscophyceae</taxon>
        <taxon>Corethrophycidae</taxon>
        <taxon>Corethrales</taxon>
        <taxon>Corethraceae</taxon>
        <taxon>Corethron</taxon>
    </lineage>
</organism>
<gene>
    <name evidence="1" type="ORF">CHYS00102_LOCUS1784</name>
</gene>
<reference evidence="1" key="1">
    <citation type="submission" date="2021-01" db="EMBL/GenBank/DDBJ databases">
        <authorList>
            <person name="Corre E."/>
            <person name="Pelletier E."/>
            <person name="Niang G."/>
            <person name="Scheremetjew M."/>
            <person name="Finn R."/>
            <person name="Kale V."/>
            <person name="Holt S."/>
            <person name="Cochrane G."/>
            <person name="Meng A."/>
            <person name="Brown T."/>
            <person name="Cohen L."/>
        </authorList>
    </citation>
    <scope>NUCLEOTIDE SEQUENCE</scope>
    <source>
        <strain evidence="1">308</strain>
    </source>
</reference>
<sequence>MIRSDTIMRLTIAHVVISLLLIIGPRPSLSFTKQLNSNPRYEYSSLVNNRILDKSMLVLSLSSQKKSNGQPRSEKLVFDRRSDKKLVRAIMNEYDGDVDDANRRRATKSVFVSMLSLASSSSISNVVNGPDDSVAFAMNSKSRVDGYAVQKSDKEWKE</sequence>
<protein>
    <submittedName>
        <fullName evidence="1">Uncharacterized protein</fullName>
    </submittedName>
</protein>
<evidence type="ECO:0000313" key="1">
    <source>
        <dbReference type="EMBL" id="CAD8874609.1"/>
    </source>
</evidence>
<dbReference type="EMBL" id="HBFR01002673">
    <property type="protein sequence ID" value="CAD8874609.1"/>
    <property type="molecule type" value="Transcribed_RNA"/>
</dbReference>
<name>A0A7S1B4U9_9STRA</name>
<accession>A0A7S1B4U9</accession>